<evidence type="ECO:0000313" key="7">
    <source>
        <dbReference type="RefSeq" id="XP_008298719.1"/>
    </source>
</evidence>
<dbReference type="InterPro" id="IPR027681">
    <property type="entry name" value="IRSp53/IRTKS/Pinkbar"/>
</dbReference>
<dbReference type="Pfam" id="PF14604">
    <property type="entry name" value="SH3_9"/>
    <property type="match status" value="1"/>
</dbReference>
<protein>
    <submittedName>
        <fullName evidence="7">Brain-specific angiogenesis inhibitor 1-associated protein 2-like protein 2</fullName>
    </submittedName>
</protein>
<feature type="compositionally biased region" description="Pro residues" evidence="3">
    <location>
        <begin position="366"/>
        <end position="377"/>
    </location>
</feature>
<keyword evidence="1 2" id="KW-0728">SH3 domain</keyword>
<dbReference type="PROSITE" id="PS51338">
    <property type="entry name" value="IMD"/>
    <property type="match status" value="1"/>
</dbReference>
<evidence type="ECO:0000256" key="1">
    <source>
        <dbReference type="ARBA" id="ARBA00022443"/>
    </source>
</evidence>
<dbReference type="GO" id="GO:0051017">
    <property type="term" value="P:actin filament bundle assembly"/>
    <property type="evidence" value="ECO:0007669"/>
    <property type="project" value="TreeGrafter"/>
</dbReference>
<dbReference type="PANTHER" id="PTHR14206:SF5">
    <property type="entry name" value="BRAIN-SPECIFIC ANGIOGENESIS INHIBITOR 1-ASSOCIATED PROTEIN 2-LIKE PROTEIN 2"/>
    <property type="match status" value="1"/>
</dbReference>
<reference evidence="7" key="1">
    <citation type="submission" date="2025-08" db="UniProtKB">
        <authorList>
            <consortium name="RefSeq"/>
        </authorList>
    </citation>
    <scope>IDENTIFICATION</scope>
</reference>
<accession>A0A9Y4TYZ0</accession>
<feature type="domain" description="IMD" evidence="5">
    <location>
        <begin position="1"/>
        <end position="229"/>
    </location>
</feature>
<name>A0A9Y4TYZ0_9TELE</name>
<dbReference type="SUPFAM" id="SSF103657">
    <property type="entry name" value="BAR/IMD domain-like"/>
    <property type="match status" value="1"/>
</dbReference>
<dbReference type="AlphaFoldDB" id="A0A9Y4TYZ0"/>
<gene>
    <name evidence="7" type="primary">baiap2l2a</name>
</gene>
<feature type="compositionally biased region" description="Basic and acidic residues" evidence="3">
    <location>
        <begin position="212"/>
        <end position="221"/>
    </location>
</feature>
<dbReference type="GO" id="GO:0005654">
    <property type="term" value="C:nucleoplasm"/>
    <property type="evidence" value="ECO:0007669"/>
    <property type="project" value="TreeGrafter"/>
</dbReference>
<dbReference type="PROSITE" id="PS50002">
    <property type="entry name" value="SH3"/>
    <property type="match status" value="1"/>
</dbReference>
<evidence type="ECO:0000313" key="6">
    <source>
        <dbReference type="Proteomes" id="UP000694891"/>
    </source>
</evidence>
<feature type="domain" description="SH3" evidence="4">
    <location>
        <begin position="269"/>
        <end position="333"/>
    </location>
</feature>
<dbReference type="SMART" id="SM00326">
    <property type="entry name" value="SH3"/>
    <property type="match status" value="1"/>
</dbReference>
<feature type="region of interest" description="Disordered" evidence="3">
    <location>
        <begin position="329"/>
        <end position="446"/>
    </location>
</feature>
<dbReference type="Gene3D" id="2.30.30.40">
    <property type="entry name" value="SH3 Domains"/>
    <property type="match status" value="1"/>
</dbReference>
<dbReference type="GO" id="GO:0007009">
    <property type="term" value="P:plasma membrane organization"/>
    <property type="evidence" value="ECO:0007669"/>
    <property type="project" value="InterPro"/>
</dbReference>
<evidence type="ECO:0000256" key="3">
    <source>
        <dbReference type="SAM" id="MobiDB-lite"/>
    </source>
</evidence>
<feature type="compositionally biased region" description="Basic and acidic residues" evidence="3">
    <location>
        <begin position="230"/>
        <end position="241"/>
    </location>
</feature>
<keyword evidence="6" id="KW-1185">Reference proteome</keyword>
<dbReference type="Proteomes" id="UP000694891">
    <property type="component" value="Unplaced"/>
</dbReference>
<dbReference type="InterPro" id="IPR013606">
    <property type="entry name" value="I-BAR_dom"/>
</dbReference>
<organism evidence="6 7">
    <name type="scientific">Stegastes partitus</name>
    <name type="common">bicolor damselfish</name>
    <dbReference type="NCBI Taxonomy" id="144197"/>
    <lineage>
        <taxon>Eukaryota</taxon>
        <taxon>Metazoa</taxon>
        <taxon>Chordata</taxon>
        <taxon>Craniata</taxon>
        <taxon>Vertebrata</taxon>
        <taxon>Euteleostomi</taxon>
        <taxon>Actinopterygii</taxon>
        <taxon>Neopterygii</taxon>
        <taxon>Teleostei</taxon>
        <taxon>Neoteleostei</taxon>
        <taxon>Acanthomorphata</taxon>
        <taxon>Ovalentaria</taxon>
        <taxon>Pomacentridae</taxon>
        <taxon>Stegastes</taxon>
    </lineage>
</organism>
<sequence length="446" mass="49396">MAGMSTDQLHRSTLGIYSSLIDEFNPSLLKLVSLGNSYVQAFKALAVTSEAYFTALSKIGEKAFHSASSRSIGDVLLQISDSQRRLTLELEGTFHWFSREILQQMDNNIQLDRDFLSGSREQYKMEVHNQAAALDRQLRRGTSQVSPQDSSEYVHFLRESHGQALVEEERRYRFLAEKHCGLLQSIAQLMNKSGSTLEQRADAWMEHVGATRRPEPRRPNTPDDTLGMKTGEEVRRSKEEPELGMIPSRAPSPQGSLSRFAMDPVGAGYLGRTMRALVAHEPASSQPTLLAFSRGQMVTVLIQQPRNGWLFGRSDSSSRQGWFPASYMEAADEPPMSPSPRTSTLRSSSSSSSLQDQAGGGGQNAAPPPPPPPPPPQFSSSSRHSETRPTPAASEKRAESRSEHKQRLPSPPGRPELFPRGTNPFATVKLKPTVTNDKSAPRLYRR</sequence>
<evidence type="ECO:0000259" key="5">
    <source>
        <dbReference type="PROSITE" id="PS51338"/>
    </source>
</evidence>
<dbReference type="Pfam" id="PF08397">
    <property type="entry name" value="IMD"/>
    <property type="match status" value="1"/>
</dbReference>
<dbReference type="GO" id="GO:0051764">
    <property type="term" value="P:actin crosslink formation"/>
    <property type="evidence" value="ECO:0007669"/>
    <property type="project" value="TreeGrafter"/>
</dbReference>
<dbReference type="InterPro" id="IPR036028">
    <property type="entry name" value="SH3-like_dom_sf"/>
</dbReference>
<feature type="region of interest" description="Disordered" evidence="3">
    <location>
        <begin position="211"/>
        <end position="258"/>
    </location>
</feature>
<dbReference type="RefSeq" id="XP_008298719.1">
    <property type="nucleotide sequence ID" value="XM_008300497.1"/>
</dbReference>
<dbReference type="SUPFAM" id="SSF50044">
    <property type="entry name" value="SH3-domain"/>
    <property type="match status" value="1"/>
</dbReference>
<evidence type="ECO:0000259" key="4">
    <source>
        <dbReference type="PROSITE" id="PS50002"/>
    </source>
</evidence>
<dbReference type="InterPro" id="IPR027267">
    <property type="entry name" value="AH/BAR_dom_sf"/>
</dbReference>
<dbReference type="Gene3D" id="1.20.1270.60">
    <property type="entry name" value="Arfaptin homology (AH) domain/BAR domain"/>
    <property type="match status" value="1"/>
</dbReference>
<dbReference type="GO" id="GO:0030838">
    <property type="term" value="P:positive regulation of actin filament polymerization"/>
    <property type="evidence" value="ECO:0007669"/>
    <property type="project" value="TreeGrafter"/>
</dbReference>
<dbReference type="GO" id="GO:0005829">
    <property type="term" value="C:cytosol"/>
    <property type="evidence" value="ECO:0007669"/>
    <property type="project" value="TreeGrafter"/>
</dbReference>
<feature type="compositionally biased region" description="Basic and acidic residues" evidence="3">
    <location>
        <begin position="394"/>
        <end position="406"/>
    </location>
</feature>
<dbReference type="InterPro" id="IPR001452">
    <property type="entry name" value="SH3_domain"/>
</dbReference>
<feature type="compositionally biased region" description="Low complexity" evidence="3">
    <location>
        <begin position="339"/>
        <end position="357"/>
    </location>
</feature>
<evidence type="ECO:0000256" key="2">
    <source>
        <dbReference type="PROSITE-ProRule" id="PRU00192"/>
    </source>
</evidence>
<dbReference type="CTD" id="394210"/>
<dbReference type="PANTHER" id="PTHR14206">
    <property type="entry name" value="BRAIN-SPECIFIC ANGIOGENESIS INHIBITOR 1-ASSOCIATED PROTEIN 2"/>
    <property type="match status" value="1"/>
</dbReference>
<proteinExistence type="predicted"/>